<evidence type="ECO:0000313" key="4">
    <source>
        <dbReference type="Proteomes" id="UP000708208"/>
    </source>
</evidence>
<comment type="similarity">
    <text evidence="1">Belongs to the AB hydrolase superfamily. Lipase family.</text>
</comment>
<dbReference type="PANTHER" id="PTHR11610">
    <property type="entry name" value="LIPASE"/>
    <property type="match status" value="1"/>
</dbReference>
<dbReference type="AlphaFoldDB" id="A0A8J2KM02"/>
<keyword evidence="4" id="KW-1185">Reference proteome</keyword>
<organism evidence="3 4">
    <name type="scientific">Allacma fusca</name>
    <dbReference type="NCBI Taxonomy" id="39272"/>
    <lineage>
        <taxon>Eukaryota</taxon>
        <taxon>Metazoa</taxon>
        <taxon>Ecdysozoa</taxon>
        <taxon>Arthropoda</taxon>
        <taxon>Hexapoda</taxon>
        <taxon>Collembola</taxon>
        <taxon>Symphypleona</taxon>
        <taxon>Sminthuridae</taxon>
        <taxon>Allacma</taxon>
    </lineage>
</organism>
<evidence type="ECO:0000256" key="1">
    <source>
        <dbReference type="RuleBase" id="RU004262"/>
    </source>
</evidence>
<dbReference type="GO" id="GO:0005615">
    <property type="term" value="C:extracellular space"/>
    <property type="evidence" value="ECO:0007669"/>
    <property type="project" value="TreeGrafter"/>
</dbReference>
<evidence type="ECO:0000259" key="2">
    <source>
        <dbReference type="Pfam" id="PF00151"/>
    </source>
</evidence>
<dbReference type="InterPro" id="IPR000734">
    <property type="entry name" value="TAG_lipase"/>
</dbReference>
<feature type="non-terminal residue" evidence="3">
    <location>
        <position position="1"/>
    </location>
</feature>
<accession>A0A8J2KM02</accession>
<name>A0A8J2KM02_9HEXA</name>
<dbReference type="GO" id="GO:0016042">
    <property type="term" value="P:lipid catabolic process"/>
    <property type="evidence" value="ECO:0007669"/>
    <property type="project" value="TreeGrafter"/>
</dbReference>
<protein>
    <recommendedName>
        <fullName evidence="2">Lipase domain-containing protein</fullName>
    </recommendedName>
</protein>
<proteinExistence type="inferred from homology"/>
<comment type="caution">
    <text evidence="3">The sequence shown here is derived from an EMBL/GenBank/DDBJ whole genome shotgun (WGS) entry which is preliminary data.</text>
</comment>
<evidence type="ECO:0000313" key="3">
    <source>
        <dbReference type="EMBL" id="CAG7819473.1"/>
    </source>
</evidence>
<dbReference type="Proteomes" id="UP000708208">
    <property type="component" value="Unassembled WGS sequence"/>
</dbReference>
<dbReference type="EMBL" id="CAJVCH010450834">
    <property type="protein sequence ID" value="CAG7819473.1"/>
    <property type="molecule type" value="Genomic_DNA"/>
</dbReference>
<reference evidence="3" key="1">
    <citation type="submission" date="2021-06" db="EMBL/GenBank/DDBJ databases">
        <authorList>
            <person name="Hodson N. C."/>
            <person name="Mongue J. A."/>
            <person name="Jaron S. K."/>
        </authorList>
    </citation>
    <scope>NUCLEOTIDE SEQUENCE</scope>
</reference>
<dbReference type="GO" id="GO:0016298">
    <property type="term" value="F:lipase activity"/>
    <property type="evidence" value="ECO:0007669"/>
    <property type="project" value="InterPro"/>
</dbReference>
<sequence>GGGPTFRETDLSTVFVLMYNILNQNAGAKYYLTDKEGILNEIECGVKTMILIHGFTGSAKTSWCEAAKTEMFRKYYCNVWCLDWEYIAAGPWYDYAAEGACNVGKYLGELLAYLHNSGCISLDLVRIWGHSLGAHVAGCAG</sequence>
<feature type="domain" description="Lipase" evidence="2">
    <location>
        <begin position="17"/>
        <end position="141"/>
    </location>
</feature>
<dbReference type="Pfam" id="PF00151">
    <property type="entry name" value="Lipase"/>
    <property type="match status" value="1"/>
</dbReference>
<dbReference type="InterPro" id="IPR013818">
    <property type="entry name" value="Lipase"/>
</dbReference>
<feature type="non-terminal residue" evidence="3">
    <location>
        <position position="141"/>
    </location>
</feature>
<gene>
    <name evidence="3" type="ORF">AFUS01_LOCUS29917</name>
</gene>